<dbReference type="GO" id="GO:0031012">
    <property type="term" value="C:extracellular matrix"/>
    <property type="evidence" value="ECO:0007669"/>
    <property type="project" value="TreeGrafter"/>
</dbReference>
<sequence length="496" mass="54393">MAKMAASTYMCRVAIVLLVVMPGSYQAEIVHFVPASSLNLTVPADVKVREPVSVHVSLQQSINTIGPHFVSVTLDSSLVRANWSTFDFRSTKLQNLAHGLSPSYLRLGGTAADVLVFQSGSSHPSHGGEGKPVDLKSHPIFNMTTKQFDDINLFARTVGWDFIMDLNALIRFPNGSWDPSNAQELLRYGSAKNYSIVGFQLGNEYDVFHSTFNYTVLPSQLAKDVLTLSQVLAKFPLYSSSFIVGPETATNNNNFFHGYYMKGSTAVLKNYTDVGVLNRLVGYLQSALSQTRSVVPDLPVWLSETSSSYGGGTPNITDRFVAGFVWLDKLGVSSTMGLNAVFRQTFYGGNYALLDTHLNPNPDYWLTLLFKRLIRGPVFNVTGASDVRMYAACANPDSFSLGALVIYLLNPNNYYAPFNLSQFPGQELHLYILTAGDSDGLMSKFSALNGAKLLMNGNELPHLSPATQRHDPVIMPPYSFGFVVLPNAAVTLCRDI</sequence>
<gene>
    <name evidence="3" type="ORF">C0Q70_02575</name>
</gene>
<dbReference type="EMBL" id="PZQS01000002">
    <property type="protein sequence ID" value="PVD35612.1"/>
    <property type="molecule type" value="Genomic_DNA"/>
</dbReference>
<proteinExistence type="inferred from homology"/>
<dbReference type="SUPFAM" id="SSF51445">
    <property type="entry name" value="(Trans)glycosidases"/>
    <property type="match status" value="1"/>
</dbReference>
<dbReference type="PANTHER" id="PTHR46145">
    <property type="entry name" value="HEPARANASE"/>
    <property type="match status" value="1"/>
</dbReference>
<comment type="caution">
    <text evidence="3">The sequence shown here is derived from an EMBL/GenBank/DDBJ whole genome shotgun (WGS) entry which is preliminary data.</text>
</comment>
<evidence type="ECO:0000313" key="4">
    <source>
        <dbReference type="Proteomes" id="UP000245119"/>
    </source>
</evidence>
<keyword evidence="2" id="KW-0732">Signal</keyword>
<dbReference type="AlphaFoldDB" id="A0A2T7PQB1"/>
<organism evidence="3 4">
    <name type="scientific">Pomacea canaliculata</name>
    <name type="common">Golden apple snail</name>
    <dbReference type="NCBI Taxonomy" id="400727"/>
    <lineage>
        <taxon>Eukaryota</taxon>
        <taxon>Metazoa</taxon>
        <taxon>Spiralia</taxon>
        <taxon>Lophotrochozoa</taxon>
        <taxon>Mollusca</taxon>
        <taxon>Gastropoda</taxon>
        <taxon>Caenogastropoda</taxon>
        <taxon>Architaenioglossa</taxon>
        <taxon>Ampullarioidea</taxon>
        <taxon>Ampullariidae</taxon>
        <taxon>Pomacea</taxon>
    </lineage>
</organism>
<keyword evidence="4" id="KW-1185">Reference proteome</keyword>
<evidence type="ECO:0000256" key="1">
    <source>
        <dbReference type="ARBA" id="ARBA00009800"/>
    </source>
</evidence>
<feature type="signal peptide" evidence="2">
    <location>
        <begin position="1"/>
        <end position="26"/>
    </location>
</feature>
<dbReference type="InterPro" id="IPR017853">
    <property type="entry name" value="GH"/>
</dbReference>
<dbReference type="PANTHER" id="PTHR46145:SF4">
    <property type="entry name" value="HEPARANASE"/>
    <property type="match status" value="1"/>
</dbReference>
<feature type="chain" id="PRO_5015451309" description="Heparanase" evidence="2">
    <location>
        <begin position="27"/>
        <end position="496"/>
    </location>
</feature>
<dbReference type="GO" id="GO:0016798">
    <property type="term" value="F:hydrolase activity, acting on glycosyl bonds"/>
    <property type="evidence" value="ECO:0007669"/>
    <property type="project" value="InterPro"/>
</dbReference>
<dbReference type="InterPro" id="IPR005199">
    <property type="entry name" value="Glyco_hydro_79"/>
</dbReference>
<evidence type="ECO:0000313" key="3">
    <source>
        <dbReference type="EMBL" id="PVD35612.1"/>
    </source>
</evidence>
<dbReference type="OrthoDB" id="10066041at2759"/>
<evidence type="ECO:0000256" key="2">
    <source>
        <dbReference type="SAM" id="SignalP"/>
    </source>
</evidence>
<protein>
    <recommendedName>
        <fullName evidence="5">Heparanase</fullName>
    </recommendedName>
</protein>
<reference evidence="3 4" key="1">
    <citation type="submission" date="2018-04" db="EMBL/GenBank/DDBJ databases">
        <title>The genome of golden apple snail Pomacea canaliculata provides insight into stress tolerance and invasive adaptation.</title>
        <authorList>
            <person name="Liu C."/>
            <person name="Liu B."/>
            <person name="Ren Y."/>
            <person name="Zhang Y."/>
            <person name="Wang H."/>
            <person name="Li S."/>
            <person name="Jiang F."/>
            <person name="Yin L."/>
            <person name="Zhang G."/>
            <person name="Qian W."/>
            <person name="Fan W."/>
        </authorList>
    </citation>
    <scope>NUCLEOTIDE SEQUENCE [LARGE SCALE GENOMIC DNA]</scope>
    <source>
        <strain evidence="3">SZHN2017</strain>
        <tissue evidence="3">Muscle</tissue>
    </source>
</reference>
<dbReference type="GO" id="GO:0005615">
    <property type="term" value="C:extracellular space"/>
    <property type="evidence" value="ECO:0007669"/>
    <property type="project" value="TreeGrafter"/>
</dbReference>
<dbReference type="Pfam" id="PF03662">
    <property type="entry name" value="Glyco_hydro_79n"/>
    <property type="match status" value="1"/>
</dbReference>
<comment type="similarity">
    <text evidence="1">Belongs to the glycosyl hydrolase 79 family.</text>
</comment>
<dbReference type="STRING" id="400727.A0A2T7PQB1"/>
<name>A0A2T7PQB1_POMCA</name>
<evidence type="ECO:0008006" key="5">
    <source>
        <dbReference type="Google" id="ProtNLM"/>
    </source>
</evidence>
<dbReference type="Proteomes" id="UP000245119">
    <property type="component" value="Linkage Group LG2"/>
</dbReference>
<dbReference type="Gene3D" id="3.20.20.80">
    <property type="entry name" value="Glycosidases"/>
    <property type="match status" value="1"/>
</dbReference>
<accession>A0A2T7PQB1</accession>
<dbReference type="GO" id="GO:0016020">
    <property type="term" value="C:membrane"/>
    <property type="evidence" value="ECO:0007669"/>
    <property type="project" value="InterPro"/>
</dbReference>